<evidence type="ECO:0000313" key="14">
    <source>
        <dbReference type="Proteomes" id="UP001652661"/>
    </source>
</evidence>
<evidence type="ECO:0000256" key="7">
    <source>
        <dbReference type="ARBA" id="ARBA00022989"/>
    </source>
</evidence>
<dbReference type="Proteomes" id="UP001652661">
    <property type="component" value="Chromosome 2R"/>
</dbReference>
<dbReference type="InterPro" id="IPR035897">
    <property type="entry name" value="Toll_tir_struct_dom_sf"/>
</dbReference>
<dbReference type="InterPro" id="IPR026906">
    <property type="entry name" value="LRR_5"/>
</dbReference>
<comment type="similarity">
    <text evidence="2">Belongs to the Toll-like receptor family.</text>
</comment>
<organism evidence="14 15">
    <name type="scientific">Drosophila kikkawai</name>
    <name type="common">Fruit fly</name>
    <dbReference type="NCBI Taxonomy" id="30033"/>
    <lineage>
        <taxon>Eukaryota</taxon>
        <taxon>Metazoa</taxon>
        <taxon>Ecdysozoa</taxon>
        <taxon>Arthropoda</taxon>
        <taxon>Hexapoda</taxon>
        <taxon>Insecta</taxon>
        <taxon>Pterygota</taxon>
        <taxon>Neoptera</taxon>
        <taxon>Endopterygota</taxon>
        <taxon>Diptera</taxon>
        <taxon>Brachycera</taxon>
        <taxon>Muscomorpha</taxon>
        <taxon>Ephydroidea</taxon>
        <taxon>Drosophilidae</taxon>
        <taxon>Drosophila</taxon>
        <taxon>Sophophora</taxon>
    </lineage>
</organism>
<dbReference type="RefSeq" id="XP_017016396.1">
    <property type="nucleotide sequence ID" value="XM_017160907.3"/>
</dbReference>
<evidence type="ECO:0000256" key="2">
    <source>
        <dbReference type="ARBA" id="ARBA00009634"/>
    </source>
</evidence>
<name>A0A6P4I1B9_DROKI</name>
<keyword evidence="8 11" id="KW-0472">Membrane</keyword>
<dbReference type="SUPFAM" id="SSF52058">
    <property type="entry name" value="L domain-like"/>
    <property type="match status" value="1"/>
</dbReference>
<dbReference type="Pfam" id="PF13306">
    <property type="entry name" value="LRR_5"/>
    <property type="match status" value="1"/>
</dbReference>
<feature type="chain" id="PRO_5028042485" evidence="12">
    <location>
        <begin position="24"/>
        <end position="796"/>
    </location>
</feature>
<evidence type="ECO:0000313" key="15">
    <source>
        <dbReference type="RefSeq" id="XP_017016396.1"/>
    </source>
</evidence>
<dbReference type="FunFam" id="3.40.50.10140:FF:000020">
    <property type="entry name" value="Blast:Protein toll"/>
    <property type="match status" value="1"/>
</dbReference>
<reference evidence="15" key="2">
    <citation type="submission" date="2025-08" db="UniProtKB">
        <authorList>
            <consortium name="RefSeq"/>
        </authorList>
    </citation>
    <scope>IDENTIFICATION</scope>
    <source>
        <strain evidence="15">14028-0561.14</strain>
        <tissue evidence="15">Whole fly</tissue>
    </source>
</reference>
<dbReference type="SUPFAM" id="SSF52200">
    <property type="entry name" value="Toll/Interleukin receptor TIR domain"/>
    <property type="match status" value="1"/>
</dbReference>
<dbReference type="Pfam" id="PF13855">
    <property type="entry name" value="LRR_8"/>
    <property type="match status" value="1"/>
</dbReference>
<keyword evidence="4 11" id="KW-0812">Transmembrane</keyword>
<dbReference type="Pfam" id="PF00560">
    <property type="entry name" value="LRR_1"/>
    <property type="match status" value="1"/>
</dbReference>
<sequence length="796" mass="90404">MLSLLPVVWLLWAGTLPVQQATGQIIPLPTFCQGAREPCTCAAEANVVRFHCPDEYAMLLEVSEPGASLYLSYYAAGELHWLPRFNISELVKIEFDAYSFWPETFLEDLLHTMGVTKVKTVLFRDRTAETVVTRDVHNAAGGYQNSGRPGNISTWHFGALPGLKKFKFYSDVKVLQESIFHGFDSLTEVLLRVEVSELPHLLLSTVSETLETLTIESPGMVKFGYPLLSELKQLRNLSLLLTDPQRGRNDQFQPHFFGAMKQLVEVRLARATGEVNRRMFKGTEKLQLIKINGNEDLLELPGEVFRDQLNLQTLDLSCNALSHLHDDAFLGLGNLTLLDLSKNKLTDLSSTIFAALASLNVLRLNKNSLTAMSPNVFRDVPSLNYIEMVNTQFYGATLLMSYEAVVCTNDETCQYKSAEWQCDPRCICWVQRNVKNLIVDCRGTSIEELPVLPRTTLVSTVVKVGNNSLNRLPTVGEHRGYANVSGLFLSDNQLTSLGSGAQLPDNLTHLDVRRNLINEVSEEFVEFLQQANNTMTLSLSGNPISCDCAALPLLFFVRTNPQRVIDIADVMCTKQKKALQRMEAFELCPSYVLLISCVIGGLVIIGCLLTVFYLMFQQELKIWMYNNNLCLWWVSEEELDKDKTYDAFISYSHKDEELISKLLPKLESGPHPFRLCLHDRDWLVGDCIPEQIVRTVDDSKRVIIVLSQHFIDSVWARMEFRIAYQATLQDKRKRIIIILYRELEHMNGIDSELRAYLKLNTYLKWGDPLFWSKLCYAMPHNRRVLKGQKKHAGPLI</sequence>
<dbReference type="SMART" id="SM00255">
    <property type="entry name" value="TIR"/>
    <property type="match status" value="1"/>
</dbReference>
<keyword evidence="9" id="KW-0675">Receptor</keyword>
<reference evidence="14" key="1">
    <citation type="submission" date="2025-05" db="UniProtKB">
        <authorList>
            <consortium name="RefSeq"/>
        </authorList>
    </citation>
    <scope>NUCLEOTIDE SEQUENCE [LARGE SCALE GENOMIC DNA]</scope>
    <source>
        <strain evidence="14">14028-0561.14</strain>
    </source>
</reference>
<dbReference type="OrthoDB" id="1421090at2759"/>
<keyword evidence="7 11" id="KW-1133">Transmembrane helix</keyword>
<dbReference type="PANTHER" id="PTHR24365:SF541">
    <property type="entry name" value="PROTEIN TOLL-RELATED"/>
    <property type="match status" value="1"/>
</dbReference>
<evidence type="ECO:0000256" key="5">
    <source>
        <dbReference type="ARBA" id="ARBA00022729"/>
    </source>
</evidence>
<dbReference type="InterPro" id="IPR032675">
    <property type="entry name" value="LRR_dom_sf"/>
</dbReference>
<dbReference type="Gene3D" id="3.40.50.10140">
    <property type="entry name" value="Toll/interleukin-1 receptor homology (TIR) domain"/>
    <property type="match status" value="1"/>
</dbReference>
<dbReference type="AlphaFoldDB" id="A0A6P4I1B9"/>
<evidence type="ECO:0000256" key="10">
    <source>
        <dbReference type="ARBA" id="ARBA00023180"/>
    </source>
</evidence>
<dbReference type="InterPro" id="IPR001611">
    <property type="entry name" value="Leu-rich_rpt"/>
</dbReference>
<evidence type="ECO:0000256" key="9">
    <source>
        <dbReference type="ARBA" id="ARBA00023170"/>
    </source>
</evidence>
<dbReference type="PRINTS" id="PR01537">
    <property type="entry name" value="INTRLKN1R1F"/>
</dbReference>
<feature type="transmembrane region" description="Helical" evidence="11">
    <location>
        <begin position="591"/>
        <end position="616"/>
    </location>
</feature>
<evidence type="ECO:0000256" key="6">
    <source>
        <dbReference type="ARBA" id="ARBA00022737"/>
    </source>
</evidence>
<feature type="signal peptide" evidence="12">
    <location>
        <begin position="1"/>
        <end position="23"/>
    </location>
</feature>
<evidence type="ECO:0000256" key="12">
    <source>
        <dbReference type="SAM" id="SignalP"/>
    </source>
</evidence>
<dbReference type="PROSITE" id="PS50104">
    <property type="entry name" value="TIR"/>
    <property type="match status" value="1"/>
</dbReference>
<evidence type="ECO:0000256" key="8">
    <source>
        <dbReference type="ARBA" id="ARBA00023136"/>
    </source>
</evidence>
<dbReference type="InterPro" id="IPR003591">
    <property type="entry name" value="Leu-rich_rpt_typical-subtyp"/>
</dbReference>
<evidence type="ECO:0000256" key="11">
    <source>
        <dbReference type="SAM" id="Phobius"/>
    </source>
</evidence>
<dbReference type="Pfam" id="PF13676">
    <property type="entry name" value="TIR_2"/>
    <property type="match status" value="1"/>
</dbReference>
<proteinExistence type="inferred from homology"/>
<dbReference type="GO" id="GO:0005886">
    <property type="term" value="C:plasma membrane"/>
    <property type="evidence" value="ECO:0007669"/>
    <property type="project" value="TreeGrafter"/>
</dbReference>
<dbReference type="PROSITE" id="PS51450">
    <property type="entry name" value="LRR"/>
    <property type="match status" value="2"/>
</dbReference>
<keyword evidence="5 12" id="KW-0732">Signal</keyword>
<accession>A0A6P4I1B9</accession>
<comment type="subcellular location">
    <subcellularLocation>
        <location evidence="1">Membrane</location>
        <topology evidence="1">Single-pass membrane protein</topology>
    </subcellularLocation>
</comment>
<dbReference type="SMART" id="SM00369">
    <property type="entry name" value="LRR_TYP"/>
    <property type="match status" value="3"/>
</dbReference>
<dbReference type="GO" id="GO:0038023">
    <property type="term" value="F:signaling receptor activity"/>
    <property type="evidence" value="ECO:0007669"/>
    <property type="project" value="TreeGrafter"/>
</dbReference>
<keyword evidence="14" id="KW-1185">Reference proteome</keyword>
<protein>
    <submittedName>
        <fullName evidence="15">Protein toll</fullName>
    </submittedName>
</protein>
<keyword evidence="10" id="KW-0325">Glycoprotein</keyword>
<dbReference type="Gene3D" id="3.80.10.10">
    <property type="entry name" value="Ribonuclease Inhibitor"/>
    <property type="match status" value="2"/>
</dbReference>
<dbReference type="PANTHER" id="PTHR24365">
    <property type="entry name" value="TOLL-LIKE RECEPTOR"/>
    <property type="match status" value="1"/>
</dbReference>
<gene>
    <name evidence="15" type="primary">Tehao</name>
</gene>
<dbReference type="InterPro" id="IPR000157">
    <property type="entry name" value="TIR_dom"/>
</dbReference>
<dbReference type="OMA" id="SKLCYAM"/>
<keyword evidence="6" id="KW-0677">Repeat</keyword>
<evidence type="ECO:0000256" key="4">
    <source>
        <dbReference type="ARBA" id="ARBA00022692"/>
    </source>
</evidence>
<feature type="domain" description="TIR" evidence="13">
    <location>
        <begin position="643"/>
        <end position="778"/>
    </location>
</feature>
<keyword evidence="3" id="KW-0433">Leucine-rich repeat</keyword>
<evidence type="ECO:0000256" key="1">
    <source>
        <dbReference type="ARBA" id="ARBA00004167"/>
    </source>
</evidence>
<evidence type="ECO:0000259" key="13">
    <source>
        <dbReference type="PROSITE" id="PS50104"/>
    </source>
</evidence>
<dbReference type="GO" id="GO:0007165">
    <property type="term" value="P:signal transduction"/>
    <property type="evidence" value="ECO:0007669"/>
    <property type="project" value="InterPro"/>
</dbReference>
<evidence type="ECO:0000256" key="3">
    <source>
        <dbReference type="ARBA" id="ARBA00022614"/>
    </source>
</evidence>